<dbReference type="EMBL" id="KE525350">
    <property type="protein sequence ID" value="KFB50911.1"/>
    <property type="molecule type" value="Genomic_DNA"/>
</dbReference>
<proteinExistence type="predicted"/>
<dbReference type="EMBL" id="ATLV01024166">
    <property type="status" value="NOT_ANNOTATED_CDS"/>
    <property type="molecule type" value="Genomic_DNA"/>
</dbReference>
<dbReference type="Proteomes" id="UP000030765">
    <property type="component" value="Unassembled WGS sequence"/>
</dbReference>
<evidence type="ECO:0000313" key="1">
    <source>
        <dbReference type="EMBL" id="KFB50911.1"/>
    </source>
</evidence>
<reference evidence="1 3" key="1">
    <citation type="journal article" date="2014" name="BMC Genomics">
        <title>Genome sequence of Anopheles sinensis provides insight into genetics basis of mosquito competence for malaria parasites.</title>
        <authorList>
            <person name="Zhou D."/>
            <person name="Zhang D."/>
            <person name="Ding G."/>
            <person name="Shi L."/>
            <person name="Hou Q."/>
            <person name="Ye Y."/>
            <person name="Xu Y."/>
            <person name="Zhou H."/>
            <person name="Xiong C."/>
            <person name="Li S."/>
            <person name="Yu J."/>
            <person name="Hong S."/>
            <person name="Yu X."/>
            <person name="Zou P."/>
            <person name="Chen C."/>
            <person name="Chang X."/>
            <person name="Wang W."/>
            <person name="Lv Y."/>
            <person name="Sun Y."/>
            <person name="Ma L."/>
            <person name="Shen B."/>
            <person name="Zhu C."/>
        </authorList>
    </citation>
    <scope>NUCLEOTIDE SEQUENCE [LARGE SCALE GENOMIC DNA]</scope>
</reference>
<organism evidence="1">
    <name type="scientific">Anopheles sinensis</name>
    <name type="common">Mosquito</name>
    <dbReference type="NCBI Taxonomy" id="74873"/>
    <lineage>
        <taxon>Eukaryota</taxon>
        <taxon>Metazoa</taxon>
        <taxon>Ecdysozoa</taxon>
        <taxon>Arthropoda</taxon>
        <taxon>Hexapoda</taxon>
        <taxon>Insecta</taxon>
        <taxon>Pterygota</taxon>
        <taxon>Neoptera</taxon>
        <taxon>Endopterygota</taxon>
        <taxon>Diptera</taxon>
        <taxon>Nematocera</taxon>
        <taxon>Culicoidea</taxon>
        <taxon>Culicidae</taxon>
        <taxon>Anophelinae</taxon>
        <taxon>Anopheles</taxon>
    </lineage>
</organism>
<sequence>MSFPERGAGYREPCTNEGEEVSISMPCFKCICKDLVLCSEGRGQPEKDLLSPAPLVINLESPPVGASFLMKDSLQSPHRSDTVPPMITVSRGLVDLSPAADRCADVYGASPMHRFDTESKKVPTEPRAPPPMGSDGRMLFFLTLA</sequence>
<gene>
    <name evidence="1" type="ORF">ZHAS_00019259</name>
</gene>
<reference evidence="2" key="2">
    <citation type="submission" date="2020-05" db="UniProtKB">
        <authorList>
            <consortium name="EnsemblMetazoa"/>
        </authorList>
    </citation>
    <scope>IDENTIFICATION</scope>
</reference>
<name>A0A084WL17_ANOSI</name>
<dbReference type="AlphaFoldDB" id="A0A084WL17"/>
<accession>A0A084WL17</accession>
<protein>
    <submittedName>
        <fullName evidence="1 2">Uncharacterized protein</fullName>
    </submittedName>
</protein>
<evidence type="ECO:0000313" key="3">
    <source>
        <dbReference type="Proteomes" id="UP000030765"/>
    </source>
</evidence>
<dbReference type="VEuPathDB" id="VectorBase:ASIC019259"/>
<dbReference type="EnsemblMetazoa" id="ASIC019259-RA">
    <property type="protein sequence ID" value="ASIC019259-PA"/>
    <property type="gene ID" value="ASIC019259"/>
</dbReference>
<keyword evidence="3" id="KW-1185">Reference proteome</keyword>
<evidence type="ECO:0000313" key="2">
    <source>
        <dbReference type="EnsemblMetazoa" id="ASIC019259-PA"/>
    </source>
</evidence>